<dbReference type="SMART" id="SM00448">
    <property type="entry name" value="REC"/>
    <property type="match status" value="1"/>
</dbReference>
<evidence type="ECO:0000313" key="4">
    <source>
        <dbReference type="Proteomes" id="UP001176468"/>
    </source>
</evidence>
<comment type="caution">
    <text evidence="3">The sequence shown here is derived from an EMBL/GenBank/DDBJ whole genome shotgun (WGS) entry which is preliminary data.</text>
</comment>
<proteinExistence type="predicted"/>
<dbReference type="InterPro" id="IPR001789">
    <property type="entry name" value="Sig_transdc_resp-reg_receiver"/>
</dbReference>
<dbReference type="CDD" id="cd17541">
    <property type="entry name" value="REC_CheB-like"/>
    <property type="match status" value="1"/>
</dbReference>
<evidence type="ECO:0000256" key="1">
    <source>
        <dbReference type="PROSITE-ProRule" id="PRU00169"/>
    </source>
</evidence>
<name>A0ABT9A1E5_9SPHN</name>
<dbReference type="SUPFAM" id="SSF52172">
    <property type="entry name" value="CheY-like"/>
    <property type="match status" value="1"/>
</dbReference>
<gene>
    <name evidence="3" type="ORF">Q5H94_15025</name>
</gene>
<feature type="domain" description="Response regulatory" evidence="2">
    <location>
        <begin position="5"/>
        <end position="122"/>
    </location>
</feature>
<dbReference type="Proteomes" id="UP001176468">
    <property type="component" value="Unassembled WGS sequence"/>
</dbReference>
<keyword evidence="1" id="KW-0597">Phosphoprotein</keyword>
<dbReference type="RefSeq" id="WP_304562100.1">
    <property type="nucleotide sequence ID" value="NZ_JAUQSZ010000010.1"/>
</dbReference>
<dbReference type="PANTHER" id="PTHR42872:SF6">
    <property type="entry name" value="PROTEIN-GLUTAMATE METHYLESTERASE_PROTEIN-GLUTAMINE GLUTAMINASE"/>
    <property type="match status" value="1"/>
</dbReference>
<evidence type="ECO:0000259" key="2">
    <source>
        <dbReference type="PROSITE" id="PS50110"/>
    </source>
</evidence>
<feature type="modified residue" description="4-aspartylphosphate" evidence="1">
    <location>
        <position position="56"/>
    </location>
</feature>
<dbReference type="Gene3D" id="3.40.50.2300">
    <property type="match status" value="1"/>
</dbReference>
<evidence type="ECO:0000313" key="3">
    <source>
        <dbReference type="EMBL" id="MDO7843645.1"/>
    </source>
</evidence>
<sequence length="252" mass="27162">MSATKVLVVDDSTTMRAILTSALERNTGIVVVGSAGGAEEARHMIAAYHPDVITLDVEMPGMTGIEFLEELMTTRPIRVVMLSSQTPKNSTVGRLAAKLGAVSFVPKPPRSSPDEFSRFSAMLGKVVLAAAATDLDVRKVGNEATIGVDVARDYHWDGAQLTIEGGDVGARYHTVVDLRRIAAELRATAEGTEEVGNFLTDDPDLCERYAKELQAIDRLAQRQRCLADMITAATLDEAKAACSLDELVRVIF</sequence>
<dbReference type="Pfam" id="PF00072">
    <property type="entry name" value="Response_reg"/>
    <property type="match status" value="1"/>
</dbReference>
<organism evidence="3 4">
    <name type="scientific">Sphingomonas immobilis</name>
    <dbReference type="NCBI Taxonomy" id="3063997"/>
    <lineage>
        <taxon>Bacteria</taxon>
        <taxon>Pseudomonadati</taxon>
        <taxon>Pseudomonadota</taxon>
        <taxon>Alphaproteobacteria</taxon>
        <taxon>Sphingomonadales</taxon>
        <taxon>Sphingomonadaceae</taxon>
        <taxon>Sphingomonas</taxon>
    </lineage>
</organism>
<dbReference type="InterPro" id="IPR011006">
    <property type="entry name" value="CheY-like_superfamily"/>
</dbReference>
<protein>
    <submittedName>
        <fullName evidence="3">Response regulator</fullName>
    </submittedName>
</protein>
<dbReference type="PROSITE" id="PS50110">
    <property type="entry name" value="RESPONSE_REGULATORY"/>
    <property type="match status" value="1"/>
</dbReference>
<dbReference type="PANTHER" id="PTHR42872">
    <property type="entry name" value="PROTEIN-GLUTAMATE METHYLESTERASE/PROTEIN-GLUTAMINE GLUTAMINASE"/>
    <property type="match status" value="1"/>
</dbReference>
<reference evidence="3" key="1">
    <citation type="submission" date="2023-07" db="EMBL/GenBank/DDBJ databases">
        <authorList>
            <person name="Kim M.K."/>
        </authorList>
    </citation>
    <scope>NUCLEOTIDE SEQUENCE</scope>
    <source>
        <strain evidence="3">CA1-15</strain>
    </source>
</reference>
<accession>A0ABT9A1E5</accession>
<dbReference type="EMBL" id="JAUQSZ010000010">
    <property type="protein sequence ID" value="MDO7843645.1"/>
    <property type="molecule type" value="Genomic_DNA"/>
</dbReference>
<keyword evidence="4" id="KW-1185">Reference proteome</keyword>